<dbReference type="PANTHER" id="PTHR30561:SF0">
    <property type="entry name" value="GUANIDINIUM EXPORTER"/>
    <property type="match status" value="1"/>
</dbReference>
<evidence type="ECO:0000256" key="2">
    <source>
        <dbReference type="ARBA" id="ARBA00022448"/>
    </source>
</evidence>
<evidence type="ECO:0000256" key="9">
    <source>
        <dbReference type="RuleBase" id="RU003942"/>
    </source>
</evidence>
<comment type="similarity">
    <text evidence="7">Belongs to the drug/metabolite transporter (DMT) superfamily. Small multidrug resistance (SMR) (TC 2.A.7.1) family. Gdx/SugE subfamily.</text>
</comment>
<comment type="subcellular location">
    <subcellularLocation>
        <location evidence="1 9">Cell membrane</location>
        <topology evidence="1 9">Multi-pass membrane protein</topology>
    </subcellularLocation>
</comment>
<dbReference type="RefSeq" id="WP_035934859.1">
    <property type="nucleotide sequence ID" value="NZ_CADFFX010000002.1"/>
</dbReference>
<dbReference type="Proteomes" id="UP000027466">
    <property type="component" value="Unassembled WGS sequence"/>
</dbReference>
<feature type="transmembrane region" description="Helical" evidence="10">
    <location>
        <begin position="59"/>
        <end position="79"/>
    </location>
</feature>
<protein>
    <recommendedName>
        <fullName evidence="8">Guanidinium exporter</fullName>
    </recommendedName>
</protein>
<evidence type="ECO:0000313" key="12">
    <source>
        <dbReference type="Proteomes" id="UP000027466"/>
    </source>
</evidence>
<gene>
    <name evidence="11" type="ORF">BG61_18645</name>
</gene>
<organism evidence="11 12">
    <name type="scientific">Caballeronia glathei</name>
    <dbReference type="NCBI Taxonomy" id="60547"/>
    <lineage>
        <taxon>Bacteria</taxon>
        <taxon>Pseudomonadati</taxon>
        <taxon>Pseudomonadota</taxon>
        <taxon>Betaproteobacteria</taxon>
        <taxon>Burkholderiales</taxon>
        <taxon>Burkholderiaceae</taxon>
        <taxon>Caballeronia</taxon>
    </lineage>
</organism>
<feature type="transmembrane region" description="Helical" evidence="10">
    <location>
        <begin position="85"/>
        <end position="103"/>
    </location>
</feature>
<evidence type="ECO:0000256" key="6">
    <source>
        <dbReference type="ARBA" id="ARBA00023136"/>
    </source>
</evidence>
<evidence type="ECO:0000256" key="7">
    <source>
        <dbReference type="ARBA" id="ARBA00038151"/>
    </source>
</evidence>
<feature type="transmembrane region" description="Helical" evidence="10">
    <location>
        <begin position="29"/>
        <end position="47"/>
    </location>
</feature>
<dbReference type="GO" id="GO:0005886">
    <property type="term" value="C:plasma membrane"/>
    <property type="evidence" value="ECO:0007669"/>
    <property type="project" value="UniProtKB-SubCell"/>
</dbReference>
<reference evidence="11 12" key="1">
    <citation type="submission" date="2014-03" db="EMBL/GenBank/DDBJ databases">
        <title>Draft Genome Sequences of Four Burkholderia Strains.</title>
        <authorList>
            <person name="Liu X.Y."/>
            <person name="Li C.X."/>
            <person name="Xu J.H."/>
        </authorList>
    </citation>
    <scope>NUCLEOTIDE SEQUENCE [LARGE SCALE GENOMIC DNA]</scope>
    <source>
        <strain evidence="11 12">DSM 50014</strain>
    </source>
</reference>
<dbReference type="InterPro" id="IPR045324">
    <property type="entry name" value="Small_multidrug_res"/>
</dbReference>
<dbReference type="Pfam" id="PF00893">
    <property type="entry name" value="Multi_Drug_Res"/>
    <property type="match status" value="1"/>
</dbReference>
<dbReference type="PANTHER" id="PTHR30561">
    <property type="entry name" value="SMR FAMILY PROTON-DEPENDENT DRUG EFFLUX TRANSPORTER SUGE"/>
    <property type="match status" value="1"/>
</dbReference>
<dbReference type="InterPro" id="IPR000390">
    <property type="entry name" value="Small_drug/metabolite_transptr"/>
</dbReference>
<proteinExistence type="inferred from homology"/>
<keyword evidence="5 10" id="KW-1133">Transmembrane helix</keyword>
<evidence type="ECO:0000256" key="5">
    <source>
        <dbReference type="ARBA" id="ARBA00022989"/>
    </source>
</evidence>
<evidence type="ECO:0000256" key="10">
    <source>
        <dbReference type="SAM" id="Phobius"/>
    </source>
</evidence>
<name>A0A069PW89_9BURK</name>
<dbReference type="GO" id="GO:0022857">
    <property type="term" value="F:transmembrane transporter activity"/>
    <property type="evidence" value="ECO:0007669"/>
    <property type="project" value="InterPro"/>
</dbReference>
<keyword evidence="6 10" id="KW-0472">Membrane</keyword>
<dbReference type="STRING" id="60547.GCA_000751215_04207"/>
<dbReference type="SUPFAM" id="SSF103481">
    <property type="entry name" value="Multidrug resistance efflux transporter EmrE"/>
    <property type="match status" value="1"/>
</dbReference>
<dbReference type="InterPro" id="IPR037185">
    <property type="entry name" value="EmrE-like"/>
</dbReference>
<dbReference type="FunFam" id="1.10.3730.20:FF:000001">
    <property type="entry name" value="Quaternary ammonium compound resistance transporter SugE"/>
    <property type="match status" value="1"/>
</dbReference>
<keyword evidence="3" id="KW-1003">Cell membrane</keyword>
<keyword evidence="12" id="KW-1185">Reference proteome</keyword>
<accession>A0A069PW89</accession>
<evidence type="ECO:0000256" key="1">
    <source>
        <dbReference type="ARBA" id="ARBA00004651"/>
    </source>
</evidence>
<evidence type="ECO:0000313" key="11">
    <source>
        <dbReference type="EMBL" id="KDR44094.1"/>
    </source>
</evidence>
<dbReference type="EMBL" id="JFHC01000003">
    <property type="protein sequence ID" value="KDR44094.1"/>
    <property type="molecule type" value="Genomic_DNA"/>
</dbReference>
<keyword evidence="2" id="KW-0813">Transport</keyword>
<dbReference type="AlphaFoldDB" id="A0A069PW89"/>
<keyword evidence="4 9" id="KW-0812">Transmembrane</keyword>
<dbReference type="GO" id="GO:1990961">
    <property type="term" value="P:xenobiotic detoxification by transmembrane export across the plasma membrane"/>
    <property type="evidence" value="ECO:0007669"/>
    <property type="project" value="UniProtKB-ARBA"/>
</dbReference>
<evidence type="ECO:0000256" key="8">
    <source>
        <dbReference type="ARBA" id="ARBA00039168"/>
    </source>
</evidence>
<evidence type="ECO:0000256" key="4">
    <source>
        <dbReference type="ARBA" id="ARBA00022692"/>
    </source>
</evidence>
<evidence type="ECO:0000256" key="3">
    <source>
        <dbReference type="ARBA" id="ARBA00022475"/>
    </source>
</evidence>
<dbReference type="Gene3D" id="1.10.3730.20">
    <property type="match status" value="1"/>
</dbReference>
<comment type="caution">
    <text evidence="11">The sequence shown here is derived from an EMBL/GenBank/DDBJ whole genome shotgun (WGS) entry which is preliminary data.</text>
</comment>
<sequence>MAWILLLGAGAIEIGMAVALRYADGWSRPVPSMIGIVLALASIFLLTHALKSLPAGTAYAVWTGIGAIGVAVVGVLAFGESTAPLRLVCIGLVVTGVVGLRLLDA</sequence>